<reference evidence="1 2" key="1">
    <citation type="journal article" date="2006" name="Int. J. Syst. Evol. Microbiol.">
        <title>Costertonia aggregata gen. nov., sp. nov., a mesophilic marine bacterium of the family Flavobacteriaceae, isolated from a mature biofilm.</title>
        <authorList>
            <person name="Kwon K.K."/>
            <person name="Lee Y.K."/>
            <person name="Lee H.K."/>
        </authorList>
    </citation>
    <scope>NUCLEOTIDE SEQUENCE [LARGE SCALE GENOMIC DNA]</scope>
    <source>
        <strain evidence="1 2">KCCM 42265</strain>
    </source>
</reference>
<evidence type="ECO:0000313" key="1">
    <source>
        <dbReference type="EMBL" id="QLG45114.1"/>
    </source>
</evidence>
<gene>
    <name evidence="1" type="ORF">HYG79_07040</name>
</gene>
<keyword evidence="2" id="KW-1185">Reference proteome</keyword>
<accession>A0A7H9ANZ0</accession>
<dbReference type="AlphaFoldDB" id="A0A7H9ANZ0"/>
<dbReference type="RefSeq" id="WP_179241404.1">
    <property type="nucleotide sequence ID" value="NZ_CP058595.1"/>
</dbReference>
<sequence>MQRKLSLIVLIYVLSLHSLYSQEDKFQFMLGYGMLYSEYTSTLSFSSPFENDYETPNIGPRLEFSLDYKISDTDYIGIGYAQHAATRRVTDQGFYESVQLVEGPDFINIVPVENGIPTLLSFQDFRLRREVRHYTVHFRRRFNKNLNLSVGLFIYQHFETFTFVSFNEFDQAIVASINDTGGVVDDGGAFAALDYMFPLKDYVSIGVRGQIFYSFIGVESLTFAPIVRFSF</sequence>
<name>A0A7H9ANZ0_9FLAO</name>
<proteinExistence type="predicted"/>
<dbReference type="EMBL" id="CP058595">
    <property type="protein sequence ID" value="QLG45114.1"/>
    <property type="molecule type" value="Genomic_DNA"/>
</dbReference>
<dbReference type="KEGG" id="cagg:HYG79_07040"/>
<organism evidence="1 2">
    <name type="scientific">Costertonia aggregata</name>
    <dbReference type="NCBI Taxonomy" id="343403"/>
    <lineage>
        <taxon>Bacteria</taxon>
        <taxon>Pseudomonadati</taxon>
        <taxon>Bacteroidota</taxon>
        <taxon>Flavobacteriia</taxon>
        <taxon>Flavobacteriales</taxon>
        <taxon>Flavobacteriaceae</taxon>
        <taxon>Costertonia</taxon>
    </lineage>
</organism>
<dbReference type="Proteomes" id="UP000509302">
    <property type="component" value="Chromosome"/>
</dbReference>
<evidence type="ECO:0008006" key="3">
    <source>
        <dbReference type="Google" id="ProtNLM"/>
    </source>
</evidence>
<evidence type="ECO:0000313" key="2">
    <source>
        <dbReference type="Proteomes" id="UP000509302"/>
    </source>
</evidence>
<protein>
    <recommendedName>
        <fullName evidence="3">Outer membrane beta-barrel protein</fullName>
    </recommendedName>
</protein>